<keyword evidence="3" id="KW-1185">Reference proteome</keyword>
<dbReference type="GeneID" id="19135405"/>
<protein>
    <submittedName>
        <fullName evidence="2">Uncharacterized protein</fullName>
    </submittedName>
</protein>
<keyword evidence="1" id="KW-1133">Transmembrane helix</keyword>
<gene>
    <name evidence="2" type="ORF">COCSADRAFT_259442</name>
</gene>
<evidence type="ECO:0000313" key="3">
    <source>
        <dbReference type="Proteomes" id="UP000016934"/>
    </source>
</evidence>
<evidence type="ECO:0000256" key="1">
    <source>
        <dbReference type="SAM" id="Phobius"/>
    </source>
</evidence>
<sequence>MHCIFISALLAFFFFFSFFQLILSLSLSLSFTTCFLLSVWLVIFLIFVSLDEPLYPHFGSAQQQHTGTQPNFRLIPLAKEDCNRSRGPLTCTRYLSVSIIDFIFAWYGDIIVWSNRV</sequence>
<name>M2SPT4_COCSN</name>
<evidence type="ECO:0000313" key="2">
    <source>
        <dbReference type="EMBL" id="EMD58772.1"/>
    </source>
</evidence>
<keyword evidence="1" id="KW-0472">Membrane</keyword>
<dbReference type="KEGG" id="bsc:COCSADRAFT_259442"/>
<dbReference type="EMBL" id="KB445654">
    <property type="protein sequence ID" value="EMD58772.1"/>
    <property type="molecule type" value="Genomic_DNA"/>
</dbReference>
<dbReference type="HOGENOM" id="CLU_2084666_0_0_1"/>
<dbReference type="Proteomes" id="UP000016934">
    <property type="component" value="Unassembled WGS sequence"/>
</dbReference>
<keyword evidence="1" id="KW-0812">Transmembrane</keyword>
<feature type="transmembrane region" description="Helical" evidence="1">
    <location>
        <begin position="29"/>
        <end position="50"/>
    </location>
</feature>
<proteinExistence type="predicted"/>
<reference evidence="2 3" key="1">
    <citation type="journal article" date="2012" name="PLoS Pathog.">
        <title>Diverse lifestyles and strategies of plant pathogenesis encoded in the genomes of eighteen Dothideomycetes fungi.</title>
        <authorList>
            <person name="Ohm R.A."/>
            <person name="Feau N."/>
            <person name="Henrissat B."/>
            <person name="Schoch C.L."/>
            <person name="Horwitz B.A."/>
            <person name="Barry K.W."/>
            <person name="Condon B.J."/>
            <person name="Copeland A.C."/>
            <person name="Dhillon B."/>
            <person name="Glaser F."/>
            <person name="Hesse C.N."/>
            <person name="Kosti I."/>
            <person name="LaButti K."/>
            <person name="Lindquist E.A."/>
            <person name="Lucas S."/>
            <person name="Salamov A.A."/>
            <person name="Bradshaw R.E."/>
            <person name="Ciuffetti L."/>
            <person name="Hamelin R.C."/>
            <person name="Kema G.H.J."/>
            <person name="Lawrence C."/>
            <person name="Scott J.A."/>
            <person name="Spatafora J.W."/>
            <person name="Turgeon B.G."/>
            <person name="de Wit P.J.G.M."/>
            <person name="Zhong S."/>
            <person name="Goodwin S.B."/>
            <person name="Grigoriev I.V."/>
        </authorList>
    </citation>
    <scope>NUCLEOTIDE SEQUENCE [LARGE SCALE GENOMIC DNA]</scope>
    <source>
        <strain evidence="3">ND90Pr / ATCC 201652</strain>
    </source>
</reference>
<reference evidence="3" key="2">
    <citation type="journal article" date="2013" name="PLoS Genet.">
        <title>Comparative genome structure, secondary metabolite, and effector coding capacity across Cochliobolus pathogens.</title>
        <authorList>
            <person name="Condon B.J."/>
            <person name="Leng Y."/>
            <person name="Wu D."/>
            <person name="Bushley K.E."/>
            <person name="Ohm R.A."/>
            <person name="Otillar R."/>
            <person name="Martin J."/>
            <person name="Schackwitz W."/>
            <person name="Grimwood J."/>
            <person name="MohdZainudin N."/>
            <person name="Xue C."/>
            <person name="Wang R."/>
            <person name="Manning V.A."/>
            <person name="Dhillon B."/>
            <person name="Tu Z.J."/>
            <person name="Steffenson B.J."/>
            <person name="Salamov A."/>
            <person name="Sun H."/>
            <person name="Lowry S."/>
            <person name="LaButti K."/>
            <person name="Han J."/>
            <person name="Copeland A."/>
            <person name="Lindquist E."/>
            <person name="Barry K."/>
            <person name="Schmutz J."/>
            <person name="Baker S.E."/>
            <person name="Ciuffetti L.M."/>
            <person name="Grigoriev I.V."/>
            <person name="Zhong S."/>
            <person name="Turgeon B.G."/>
        </authorList>
    </citation>
    <scope>NUCLEOTIDE SEQUENCE [LARGE SCALE GENOMIC DNA]</scope>
    <source>
        <strain evidence="3">ND90Pr / ATCC 201652</strain>
    </source>
</reference>
<dbReference type="AlphaFoldDB" id="M2SPT4"/>
<organism evidence="2 3">
    <name type="scientific">Cochliobolus sativus (strain ND90Pr / ATCC 201652)</name>
    <name type="common">Common root rot and spot blotch fungus</name>
    <name type="synonym">Bipolaris sorokiniana</name>
    <dbReference type="NCBI Taxonomy" id="665912"/>
    <lineage>
        <taxon>Eukaryota</taxon>
        <taxon>Fungi</taxon>
        <taxon>Dikarya</taxon>
        <taxon>Ascomycota</taxon>
        <taxon>Pezizomycotina</taxon>
        <taxon>Dothideomycetes</taxon>
        <taxon>Pleosporomycetidae</taxon>
        <taxon>Pleosporales</taxon>
        <taxon>Pleosporineae</taxon>
        <taxon>Pleosporaceae</taxon>
        <taxon>Bipolaris</taxon>
    </lineage>
</organism>
<accession>M2SPT4</accession>
<dbReference type="RefSeq" id="XP_007705276.1">
    <property type="nucleotide sequence ID" value="XM_007707086.1"/>
</dbReference>
<feature type="transmembrane region" description="Helical" evidence="1">
    <location>
        <begin position="94"/>
        <end position="114"/>
    </location>
</feature>